<dbReference type="AlphaFoldDB" id="A0A6A6Z383"/>
<name>A0A6A6Z383_9PEZI</name>
<dbReference type="PANTHER" id="PTHR24148:SF64">
    <property type="entry name" value="HETEROKARYON INCOMPATIBILITY DOMAIN-CONTAINING PROTEIN"/>
    <property type="match status" value="1"/>
</dbReference>
<dbReference type="OrthoDB" id="2157530at2759"/>
<dbReference type="Pfam" id="PF26639">
    <property type="entry name" value="Het-6_barrel"/>
    <property type="match status" value="1"/>
</dbReference>
<keyword evidence="2" id="KW-1185">Reference proteome</keyword>
<evidence type="ECO:0000313" key="3">
    <source>
        <dbReference type="RefSeq" id="XP_033582153.1"/>
    </source>
</evidence>
<evidence type="ECO:0000313" key="1">
    <source>
        <dbReference type="EMBL" id="KAF2815189.1"/>
    </source>
</evidence>
<reference evidence="3" key="2">
    <citation type="submission" date="2020-04" db="EMBL/GenBank/DDBJ databases">
        <authorList>
            <consortium name="NCBI Genome Project"/>
        </authorList>
    </citation>
    <scope>NUCLEOTIDE SEQUENCE</scope>
    <source>
        <strain evidence="3">CBS 304.34</strain>
    </source>
</reference>
<dbReference type="RefSeq" id="XP_033582153.1">
    <property type="nucleotide sequence ID" value="XM_033727652.1"/>
</dbReference>
<dbReference type="EMBL" id="MU003694">
    <property type="protein sequence ID" value="KAF2815189.1"/>
    <property type="molecule type" value="Genomic_DNA"/>
</dbReference>
<reference evidence="3" key="3">
    <citation type="submission" date="2025-04" db="UniProtKB">
        <authorList>
            <consortium name="RefSeq"/>
        </authorList>
    </citation>
    <scope>IDENTIFICATION</scope>
    <source>
        <strain evidence="3">CBS 304.34</strain>
    </source>
</reference>
<evidence type="ECO:0000313" key="2">
    <source>
        <dbReference type="Proteomes" id="UP000504636"/>
    </source>
</evidence>
<protein>
    <submittedName>
        <fullName evidence="1 3">Uncharacterized protein</fullName>
    </submittedName>
</protein>
<accession>A0A6A6Z383</accession>
<dbReference type="GeneID" id="54468545"/>
<organism evidence="1">
    <name type="scientific">Mytilinidion resinicola</name>
    <dbReference type="NCBI Taxonomy" id="574789"/>
    <lineage>
        <taxon>Eukaryota</taxon>
        <taxon>Fungi</taxon>
        <taxon>Dikarya</taxon>
        <taxon>Ascomycota</taxon>
        <taxon>Pezizomycotina</taxon>
        <taxon>Dothideomycetes</taxon>
        <taxon>Pleosporomycetidae</taxon>
        <taxon>Mytilinidiales</taxon>
        <taxon>Mytilinidiaceae</taxon>
        <taxon>Mytilinidion</taxon>
    </lineage>
</organism>
<dbReference type="PANTHER" id="PTHR24148">
    <property type="entry name" value="ANKYRIN REPEAT DOMAIN-CONTAINING PROTEIN 39 HOMOLOG-RELATED"/>
    <property type="match status" value="1"/>
</dbReference>
<dbReference type="InterPro" id="IPR052895">
    <property type="entry name" value="HetReg/Transcr_Mod"/>
</dbReference>
<proteinExistence type="predicted"/>
<dbReference type="Proteomes" id="UP000504636">
    <property type="component" value="Unplaced"/>
</dbReference>
<reference evidence="1 3" key="1">
    <citation type="journal article" date="2020" name="Stud. Mycol.">
        <title>101 Dothideomycetes genomes: a test case for predicting lifestyles and emergence of pathogens.</title>
        <authorList>
            <person name="Haridas S."/>
            <person name="Albert R."/>
            <person name="Binder M."/>
            <person name="Bloem J."/>
            <person name="Labutti K."/>
            <person name="Salamov A."/>
            <person name="Andreopoulos B."/>
            <person name="Baker S."/>
            <person name="Barry K."/>
            <person name="Bills G."/>
            <person name="Bluhm B."/>
            <person name="Cannon C."/>
            <person name="Castanera R."/>
            <person name="Culley D."/>
            <person name="Daum C."/>
            <person name="Ezra D."/>
            <person name="Gonzalez J."/>
            <person name="Henrissat B."/>
            <person name="Kuo A."/>
            <person name="Liang C."/>
            <person name="Lipzen A."/>
            <person name="Lutzoni F."/>
            <person name="Magnuson J."/>
            <person name="Mondo S."/>
            <person name="Nolan M."/>
            <person name="Ohm R."/>
            <person name="Pangilinan J."/>
            <person name="Park H.-J."/>
            <person name="Ramirez L."/>
            <person name="Alfaro M."/>
            <person name="Sun H."/>
            <person name="Tritt A."/>
            <person name="Yoshinaga Y."/>
            <person name="Zwiers L.-H."/>
            <person name="Turgeon B."/>
            <person name="Goodwin S."/>
            <person name="Spatafora J."/>
            <person name="Crous P."/>
            <person name="Grigoriev I."/>
        </authorList>
    </citation>
    <scope>NUCLEOTIDE SEQUENCE</scope>
    <source>
        <strain evidence="1 3">CBS 304.34</strain>
    </source>
</reference>
<sequence>MASYKQDHLFDLMTNRPHLRAHGDNTNKMLNMCRNGQTSDPRDKVYGLLGLLDEAISSRVYPDYCLSEKQVYTNFTRALIEGKERLDDLFLWTGNDLPEAWPSWKKHSGAAAGDPGIFKVLGVTLSMRARTEPKGSALLIPWVRTPLQEDREYESQWTDKFREPSIRQFLDWRIAHEDLNIHGRPFMDYFPCLDESHPPPQESPDPLERAGESITGRRLIMTKNGYLGVAPACTKPGDFLAIMIGCSFPVILRPHGSSFGQLERALSMALWGTKRSRV</sequence>
<gene>
    <name evidence="1 3" type="ORF">BDZ99DRAFT_567074</name>
</gene>